<reference evidence="1 3" key="1">
    <citation type="submission" date="2017-11" db="EMBL/GenBank/DDBJ databases">
        <title>Comparitive Functional Genomics of Dry Heat Resistant strains isolated from the Viking Spacecraft.</title>
        <authorList>
            <person name="Seuylemezian A."/>
            <person name="Cooper K."/>
            <person name="Vaishampayan P."/>
        </authorList>
    </citation>
    <scope>NUCLEOTIDE SEQUENCE [LARGE SCALE GENOMIC DNA]</scope>
    <source>
        <strain evidence="1 3">M4.6</strain>
    </source>
</reference>
<dbReference type="InterPro" id="IPR019718">
    <property type="entry name" value="DUF2602"/>
</dbReference>
<reference evidence="2 4" key="2">
    <citation type="submission" date="2017-12" db="EMBL/GenBank/DDBJ databases">
        <title>Comparative Functional Genomics of Dry Heat Resistant strains isolated from the Viking Spacecraft.</title>
        <authorList>
            <person name="Seuylemezian A."/>
            <person name="Cooper K."/>
            <person name="Vaishampayan P."/>
        </authorList>
    </citation>
    <scope>NUCLEOTIDE SEQUENCE [LARGE SCALE GENOMIC DNA]</scope>
    <source>
        <strain evidence="2 4">ATCC 29669</strain>
    </source>
</reference>
<dbReference type="EMBL" id="PGVA01000041">
    <property type="protein sequence ID" value="PLR81084.1"/>
    <property type="molecule type" value="Genomic_DNA"/>
</dbReference>
<comment type="caution">
    <text evidence="1">The sequence shown here is derived from an EMBL/GenBank/DDBJ whole genome shotgun (WGS) entry which is preliminary data.</text>
</comment>
<protein>
    <submittedName>
        <fullName evidence="1">Zinc-finger domain-containing protein</fullName>
    </submittedName>
</protein>
<dbReference type="Proteomes" id="UP000234951">
    <property type="component" value="Unassembled WGS sequence"/>
</dbReference>
<dbReference type="GO" id="GO:0008270">
    <property type="term" value="F:zinc ion binding"/>
    <property type="evidence" value="ECO:0007669"/>
    <property type="project" value="UniProtKB-KW"/>
</dbReference>
<dbReference type="Proteomes" id="UP000235114">
    <property type="component" value="Unassembled WGS sequence"/>
</dbReference>
<accession>A0A2N5GJ52</accession>
<organism evidence="1 3">
    <name type="scientific">Bacillus canaveralius</name>
    <dbReference type="NCBI Taxonomy" id="1403243"/>
    <lineage>
        <taxon>Bacteria</taxon>
        <taxon>Bacillati</taxon>
        <taxon>Bacillota</taxon>
        <taxon>Bacilli</taxon>
        <taxon>Bacillales</taxon>
        <taxon>Bacillaceae</taxon>
        <taxon>Bacillus</taxon>
    </lineage>
</organism>
<evidence type="ECO:0000313" key="4">
    <source>
        <dbReference type="Proteomes" id="UP000235114"/>
    </source>
</evidence>
<keyword evidence="1" id="KW-0863">Zinc-finger</keyword>
<gene>
    <name evidence="1" type="ORF">CU635_16370</name>
    <name evidence="2" type="ORF">CVD25_06585</name>
</gene>
<keyword evidence="1" id="KW-0479">Metal-binding</keyword>
<dbReference type="RefSeq" id="WP_101578456.1">
    <property type="nucleotide sequence ID" value="NZ_PGVA01000041.1"/>
</dbReference>
<dbReference type="AlphaFoldDB" id="A0A2N5GJ52"/>
<evidence type="ECO:0000313" key="1">
    <source>
        <dbReference type="EMBL" id="PLR81084.1"/>
    </source>
</evidence>
<evidence type="ECO:0000313" key="3">
    <source>
        <dbReference type="Proteomes" id="UP000234951"/>
    </source>
</evidence>
<name>A0A2N5GJ52_9BACI</name>
<evidence type="ECO:0000313" key="2">
    <source>
        <dbReference type="EMBL" id="PLR98942.1"/>
    </source>
</evidence>
<sequence>MKRKDLLHEMGELMSHYCDGCFLHKQHRKEQGKKYAHRFCITQCTVGEKIKAYGNKLT</sequence>
<dbReference type="Pfam" id="PF10782">
    <property type="entry name" value="zf-C2HCIx2C"/>
    <property type="match status" value="1"/>
</dbReference>
<keyword evidence="1" id="KW-0862">Zinc</keyword>
<dbReference type="EMBL" id="PGVD01000019">
    <property type="protein sequence ID" value="PLR98942.1"/>
    <property type="molecule type" value="Genomic_DNA"/>
</dbReference>
<proteinExistence type="predicted"/>
<keyword evidence="4" id="KW-1185">Reference proteome</keyword>
<dbReference type="OrthoDB" id="2454446at2"/>